<evidence type="ECO:0000256" key="4">
    <source>
        <dbReference type="ARBA" id="ARBA00023163"/>
    </source>
</evidence>
<sequence>MEAPPAKRPRLSMACNQCRRRKVKCDAEYPKCRHCRQRKDECITTDPRRPGISMMREWLDLQSHTRNNTASTILPREDEQSSDLLSPHDTTTQSINESLGKQSEVPVISPVHQPHEMSFNIDTATNRIKMLGASSSQCLSKSLDMYFKSANSKPLSSIFSHGMRHVEELQLGAVLGWPSLPDPATCTARMDVFFARIHVLYPIFDIDFFKANVIKFASISSLESLPREQIPLLVSAYLVMSLAADEIAQRRTPEGDKYLEAAAGLVGHVIFMPYLASVQCLLLFTLVCRGRNQDGVGWQTLGMAVRIAQTLGLHRHSAVQPSTQHGVQKKVEQLFHARIWAIGCCLEKTMQLESGRPSMIAAVDRDQMMGRDQRPPGPDFLQWLMGLAQYQERIIKHIYGHKPGQRTARTVLLDTAELDGLLLAWANEIPAQYRPGAQLFCSTHEYHFAAFMSVQYYQAMIALHRAGLIAPNAVYEAEIATHCSGDPSEFRLRKGEYICIHSAREIATLTLELADRKTGSRILNAGPPLLACIVIAIYLMKNPNNRLRTADLELLKECANYTSDHFLDSGHDPRFASGTLSKSQFCQRTLTTHTWLGVITIYEQVKTHFDTIGTKNRRFNGKPTRAVVDKINGFASQREAQSEINVVPTLTSQDSTDQVDGQPAFANTNGGLHSNDQEALAFDYGLDGNNSSNNGDLSNGAALFPFDGLNVEDLWNWMLVTDAMEPTDEGDWMGTGVIQEGSDPLQYT</sequence>
<dbReference type="RefSeq" id="XP_064704000.1">
    <property type="nucleotide sequence ID" value="XM_064849297.1"/>
</dbReference>
<dbReference type="GO" id="GO:0008270">
    <property type="term" value="F:zinc ion binding"/>
    <property type="evidence" value="ECO:0007669"/>
    <property type="project" value="InterPro"/>
</dbReference>
<dbReference type="PANTHER" id="PTHR46910">
    <property type="entry name" value="TRANSCRIPTION FACTOR PDR1"/>
    <property type="match status" value="1"/>
</dbReference>
<name>A0AAV9N348_9EURO</name>
<evidence type="ECO:0000256" key="2">
    <source>
        <dbReference type="ARBA" id="ARBA00023015"/>
    </source>
</evidence>
<keyword evidence="9" id="KW-1185">Reference proteome</keyword>
<protein>
    <recommendedName>
        <fullName evidence="7">Zn(2)-C6 fungal-type domain-containing protein</fullName>
    </recommendedName>
</protein>
<evidence type="ECO:0000259" key="7">
    <source>
        <dbReference type="PROSITE" id="PS50048"/>
    </source>
</evidence>
<gene>
    <name evidence="8" type="ORF">LTR84_005732</name>
</gene>
<dbReference type="SMART" id="SM00066">
    <property type="entry name" value="GAL4"/>
    <property type="match status" value="1"/>
</dbReference>
<keyword evidence="4" id="KW-0804">Transcription</keyword>
<dbReference type="AlphaFoldDB" id="A0AAV9N348"/>
<evidence type="ECO:0000256" key="3">
    <source>
        <dbReference type="ARBA" id="ARBA00023125"/>
    </source>
</evidence>
<evidence type="ECO:0000313" key="8">
    <source>
        <dbReference type="EMBL" id="KAK5048641.1"/>
    </source>
</evidence>
<dbReference type="SMART" id="SM00906">
    <property type="entry name" value="Fungal_trans"/>
    <property type="match status" value="1"/>
</dbReference>
<dbReference type="GO" id="GO:0003677">
    <property type="term" value="F:DNA binding"/>
    <property type="evidence" value="ECO:0007669"/>
    <property type="project" value="UniProtKB-KW"/>
</dbReference>
<dbReference type="PROSITE" id="PS00463">
    <property type="entry name" value="ZN2_CY6_FUNGAL_1"/>
    <property type="match status" value="1"/>
</dbReference>
<dbReference type="CDD" id="cd12148">
    <property type="entry name" value="fungal_TF_MHR"/>
    <property type="match status" value="1"/>
</dbReference>
<dbReference type="Pfam" id="PF04082">
    <property type="entry name" value="Fungal_trans"/>
    <property type="match status" value="1"/>
</dbReference>
<keyword evidence="5" id="KW-0539">Nucleus</keyword>
<keyword evidence="3" id="KW-0238">DNA-binding</keyword>
<organism evidence="8 9">
    <name type="scientific">Exophiala bonariae</name>
    <dbReference type="NCBI Taxonomy" id="1690606"/>
    <lineage>
        <taxon>Eukaryota</taxon>
        <taxon>Fungi</taxon>
        <taxon>Dikarya</taxon>
        <taxon>Ascomycota</taxon>
        <taxon>Pezizomycotina</taxon>
        <taxon>Eurotiomycetes</taxon>
        <taxon>Chaetothyriomycetidae</taxon>
        <taxon>Chaetothyriales</taxon>
        <taxon>Herpotrichiellaceae</taxon>
        <taxon>Exophiala</taxon>
    </lineage>
</organism>
<accession>A0AAV9N348</accession>
<dbReference type="InterPro" id="IPR050987">
    <property type="entry name" value="AtrR-like"/>
</dbReference>
<evidence type="ECO:0000256" key="5">
    <source>
        <dbReference type="ARBA" id="ARBA00023242"/>
    </source>
</evidence>
<reference evidence="8 9" key="1">
    <citation type="submission" date="2023-08" db="EMBL/GenBank/DDBJ databases">
        <title>Black Yeasts Isolated from many extreme environments.</title>
        <authorList>
            <person name="Coleine C."/>
            <person name="Stajich J.E."/>
            <person name="Selbmann L."/>
        </authorList>
    </citation>
    <scope>NUCLEOTIDE SEQUENCE [LARGE SCALE GENOMIC DNA]</scope>
    <source>
        <strain evidence="8 9">CCFEE 5792</strain>
    </source>
</reference>
<dbReference type="Pfam" id="PF00172">
    <property type="entry name" value="Zn_clus"/>
    <property type="match status" value="1"/>
</dbReference>
<dbReference type="Proteomes" id="UP001358417">
    <property type="component" value="Unassembled WGS sequence"/>
</dbReference>
<dbReference type="SUPFAM" id="SSF57701">
    <property type="entry name" value="Zn2/Cys6 DNA-binding domain"/>
    <property type="match status" value="1"/>
</dbReference>
<dbReference type="CDD" id="cd00067">
    <property type="entry name" value="GAL4"/>
    <property type="match status" value="1"/>
</dbReference>
<feature type="domain" description="Zn(2)-C6 fungal-type" evidence="7">
    <location>
        <begin position="14"/>
        <end position="44"/>
    </location>
</feature>
<dbReference type="InterPro" id="IPR001138">
    <property type="entry name" value="Zn2Cys6_DnaBD"/>
</dbReference>
<comment type="caution">
    <text evidence="8">The sequence shown here is derived from an EMBL/GenBank/DDBJ whole genome shotgun (WGS) entry which is preliminary data.</text>
</comment>
<feature type="region of interest" description="Disordered" evidence="6">
    <location>
        <begin position="70"/>
        <end position="101"/>
    </location>
</feature>
<keyword evidence="1" id="KW-0479">Metal-binding</keyword>
<dbReference type="GO" id="GO:0000981">
    <property type="term" value="F:DNA-binding transcription factor activity, RNA polymerase II-specific"/>
    <property type="evidence" value="ECO:0007669"/>
    <property type="project" value="InterPro"/>
</dbReference>
<dbReference type="InterPro" id="IPR036864">
    <property type="entry name" value="Zn2-C6_fun-type_DNA-bd_sf"/>
</dbReference>
<dbReference type="PANTHER" id="PTHR46910:SF1">
    <property type="entry name" value="MISCELLANEOUS ZN(II)2CYS6 TRANSCRIPTION FACTOR (EUROFUNG)-RELATED"/>
    <property type="match status" value="1"/>
</dbReference>
<evidence type="ECO:0000256" key="6">
    <source>
        <dbReference type="SAM" id="MobiDB-lite"/>
    </source>
</evidence>
<evidence type="ECO:0000256" key="1">
    <source>
        <dbReference type="ARBA" id="ARBA00022723"/>
    </source>
</evidence>
<dbReference type="EMBL" id="JAVRRD010000021">
    <property type="protein sequence ID" value="KAK5048641.1"/>
    <property type="molecule type" value="Genomic_DNA"/>
</dbReference>
<feature type="compositionally biased region" description="Polar residues" evidence="6">
    <location>
        <begin position="82"/>
        <end position="101"/>
    </location>
</feature>
<dbReference type="PROSITE" id="PS50048">
    <property type="entry name" value="ZN2_CY6_FUNGAL_2"/>
    <property type="match status" value="1"/>
</dbReference>
<keyword evidence="2" id="KW-0805">Transcription regulation</keyword>
<proteinExistence type="predicted"/>
<dbReference type="GeneID" id="89973907"/>
<evidence type="ECO:0000313" key="9">
    <source>
        <dbReference type="Proteomes" id="UP001358417"/>
    </source>
</evidence>
<dbReference type="Gene3D" id="4.10.240.10">
    <property type="entry name" value="Zn(2)-C6 fungal-type DNA-binding domain"/>
    <property type="match status" value="1"/>
</dbReference>
<dbReference type="InterPro" id="IPR007219">
    <property type="entry name" value="XnlR_reg_dom"/>
</dbReference>
<dbReference type="GO" id="GO:0006351">
    <property type="term" value="P:DNA-templated transcription"/>
    <property type="evidence" value="ECO:0007669"/>
    <property type="project" value="InterPro"/>
</dbReference>